<name>A0A183LFD4_9TREM</name>
<dbReference type="AlphaFoldDB" id="A0A183LFD4"/>
<protein>
    <submittedName>
        <fullName evidence="1">Uncharacterized protein</fullName>
    </submittedName>
</protein>
<proteinExistence type="predicted"/>
<sequence length="290" mass="33096">MKRMNNNWKELERIAQDRVGWRMLVAPSIKQRLISTENELIHETQFCRENCLGDFQLRLSNTNDLLKRIEGITLNEIYPPPVPKIILSQCLVESNSIQLLWDTINTSTPLENDEKEHYLMQQSFSPLNNASNSNEVKRALDQIDNSNIQLSSSHSLCCKDLYHSLSNSGFTTPATVRLRSNYHIPGSVSAYALMTNSKETEVSKEQYFHQSMEHCDHHRHNPLSLSSNQCSLTVPSTPELNGSYSVNTLHKSITVNDDIRFLSTMNNGELIQFQLEVDNGRGGPFKVRVF</sequence>
<evidence type="ECO:0000313" key="2">
    <source>
        <dbReference type="Proteomes" id="UP000277204"/>
    </source>
</evidence>
<evidence type="ECO:0000313" key="1">
    <source>
        <dbReference type="EMBL" id="VDO55172.1"/>
    </source>
</evidence>
<dbReference type="Proteomes" id="UP000277204">
    <property type="component" value="Unassembled WGS sequence"/>
</dbReference>
<reference evidence="1 2" key="1">
    <citation type="submission" date="2018-11" db="EMBL/GenBank/DDBJ databases">
        <authorList>
            <consortium name="Pathogen Informatics"/>
        </authorList>
    </citation>
    <scope>NUCLEOTIDE SEQUENCE [LARGE SCALE GENOMIC DNA]</scope>
    <source>
        <strain evidence="1 2">Zambia</strain>
    </source>
</reference>
<organism evidence="1 2">
    <name type="scientific">Schistosoma margrebowiei</name>
    <dbReference type="NCBI Taxonomy" id="48269"/>
    <lineage>
        <taxon>Eukaryota</taxon>
        <taxon>Metazoa</taxon>
        <taxon>Spiralia</taxon>
        <taxon>Lophotrochozoa</taxon>
        <taxon>Platyhelminthes</taxon>
        <taxon>Trematoda</taxon>
        <taxon>Digenea</taxon>
        <taxon>Strigeidida</taxon>
        <taxon>Schistosomatoidea</taxon>
        <taxon>Schistosomatidae</taxon>
        <taxon>Schistosoma</taxon>
    </lineage>
</organism>
<keyword evidence="2" id="KW-1185">Reference proteome</keyword>
<gene>
    <name evidence="1" type="ORF">SMRZ_LOCUS2509</name>
</gene>
<dbReference type="EMBL" id="UZAI01000639">
    <property type="protein sequence ID" value="VDO55172.1"/>
    <property type="molecule type" value="Genomic_DNA"/>
</dbReference>
<accession>A0A183LFD4</accession>